<organism evidence="1 2">
    <name type="scientific">Rhizopus microsporus</name>
    <dbReference type="NCBI Taxonomy" id="58291"/>
    <lineage>
        <taxon>Eukaryota</taxon>
        <taxon>Fungi</taxon>
        <taxon>Fungi incertae sedis</taxon>
        <taxon>Mucoromycota</taxon>
        <taxon>Mucoromycotina</taxon>
        <taxon>Mucoromycetes</taxon>
        <taxon>Mucorales</taxon>
        <taxon>Mucorineae</taxon>
        <taxon>Rhizopodaceae</taxon>
        <taxon>Rhizopus</taxon>
    </lineage>
</organism>
<evidence type="ECO:0000313" key="2">
    <source>
        <dbReference type="Proteomes" id="UP000242381"/>
    </source>
</evidence>
<proteinExistence type="predicted"/>
<dbReference type="Proteomes" id="UP000242381">
    <property type="component" value="Unassembled WGS sequence"/>
</dbReference>
<accession>A0A1X0S655</accession>
<evidence type="ECO:0000313" key="1">
    <source>
        <dbReference type="EMBL" id="ORE19787.1"/>
    </source>
</evidence>
<name>A0A1X0S655_RHIZD</name>
<reference evidence="1 2" key="1">
    <citation type="journal article" date="2016" name="Proc. Natl. Acad. Sci. U.S.A.">
        <title>Lipid metabolic changes in an early divergent fungus govern the establishment of a mutualistic symbiosis with endobacteria.</title>
        <authorList>
            <person name="Lastovetsky O.A."/>
            <person name="Gaspar M.L."/>
            <person name="Mondo S.J."/>
            <person name="LaButti K.M."/>
            <person name="Sandor L."/>
            <person name="Grigoriev I.V."/>
            <person name="Henry S.A."/>
            <person name="Pawlowska T.E."/>
        </authorList>
    </citation>
    <scope>NUCLEOTIDE SEQUENCE [LARGE SCALE GENOMIC DNA]</scope>
    <source>
        <strain evidence="1 2">ATCC 11559</strain>
    </source>
</reference>
<gene>
    <name evidence="1" type="ORF">BCV71DRAFT_233740</name>
</gene>
<dbReference type="EMBL" id="KV921304">
    <property type="protein sequence ID" value="ORE19787.1"/>
    <property type="molecule type" value="Genomic_DNA"/>
</dbReference>
<dbReference type="AlphaFoldDB" id="A0A1X0S655"/>
<sequence length="160" mass="19136">MVQKESRRKKNKRISYQIYGIDINCWRAFKSQFTDALHSPIGYYCLYNELIKALLISLVKSFNFFHYGHQPCFCYNVTYTVQMFILSHTRSISCVDLFIHIQEWRVSYEVTCISSKPNQIESYEVNDYSLHLLPSRRSGQNIMVPFKYRKIHLIIFINKQ</sequence>
<protein>
    <submittedName>
        <fullName evidence="1">Uncharacterized protein</fullName>
    </submittedName>
</protein>